<evidence type="ECO:0000256" key="1">
    <source>
        <dbReference type="SAM" id="SignalP"/>
    </source>
</evidence>
<keyword evidence="1" id="KW-0732">Signal</keyword>
<dbReference type="EMBL" id="JAHESD010000018">
    <property type="protein sequence ID" value="MBT1703686.1"/>
    <property type="molecule type" value="Genomic_DNA"/>
</dbReference>
<dbReference type="Proteomes" id="UP000772618">
    <property type="component" value="Unassembled WGS sequence"/>
</dbReference>
<sequence>MRLKSIALIFSLLSVPFLNSYSQSINPKWETDLSQLMDKFLECANGSKENLGCSSYVGESLAKVYKINALYSDKAKRYLMLNEMASLFSESSQWKLLGHAYEQKTLTEAQELANAHKAVVAVYTTEEGIKHVAIIVPGELQFSGTWGFQVPNSVSFVLNEPSKSYVSKGLSYAFARNMMKDVTLYSKNY</sequence>
<evidence type="ECO:0008006" key="4">
    <source>
        <dbReference type="Google" id="ProtNLM"/>
    </source>
</evidence>
<reference evidence="2 3" key="1">
    <citation type="submission" date="2021-05" db="EMBL/GenBank/DDBJ databases">
        <title>A Polyphasic approach of four new species of the genus Ohtaekwangia: Ohtaekwangia histidinii sp. nov., Ohtaekwangia cretensis sp. nov., Ohtaekwangia indiensis sp. nov., Ohtaekwangia reichenbachii sp. nov. from diverse environment.</title>
        <authorList>
            <person name="Octaviana S."/>
        </authorList>
    </citation>
    <scope>NUCLEOTIDE SEQUENCE [LARGE SCALE GENOMIC DNA]</scope>
    <source>
        <strain evidence="2 3">PWU20</strain>
    </source>
</reference>
<name>A0ABS5VQR0_9BACT</name>
<dbReference type="RefSeq" id="WP_254153648.1">
    <property type="nucleotide sequence ID" value="NZ_JAHESD010000018.1"/>
</dbReference>
<keyword evidence="3" id="KW-1185">Reference proteome</keyword>
<feature type="signal peptide" evidence="1">
    <location>
        <begin position="1"/>
        <end position="20"/>
    </location>
</feature>
<comment type="caution">
    <text evidence="2">The sequence shown here is derived from an EMBL/GenBank/DDBJ whole genome shotgun (WGS) entry which is preliminary data.</text>
</comment>
<evidence type="ECO:0000313" key="3">
    <source>
        <dbReference type="Proteomes" id="UP000772618"/>
    </source>
</evidence>
<evidence type="ECO:0000313" key="2">
    <source>
        <dbReference type="EMBL" id="MBT1703686.1"/>
    </source>
</evidence>
<dbReference type="Gene3D" id="3.90.1720.10">
    <property type="entry name" value="endopeptidase domain like (from Nostoc punctiforme)"/>
    <property type="match status" value="1"/>
</dbReference>
<organism evidence="2 3">
    <name type="scientific">Chryseosolibacter indicus</name>
    <dbReference type="NCBI Taxonomy" id="2782351"/>
    <lineage>
        <taxon>Bacteria</taxon>
        <taxon>Pseudomonadati</taxon>
        <taxon>Bacteroidota</taxon>
        <taxon>Cytophagia</taxon>
        <taxon>Cytophagales</taxon>
        <taxon>Chryseotaleaceae</taxon>
        <taxon>Chryseosolibacter</taxon>
    </lineage>
</organism>
<protein>
    <recommendedName>
        <fullName evidence="4">Peptidase C39-like domain-containing protein</fullName>
    </recommendedName>
</protein>
<accession>A0ABS5VQR0</accession>
<feature type="chain" id="PRO_5046660602" description="Peptidase C39-like domain-containing protein" evidence="1">
    <location>
        <begin position="21"/>
        <end position="189"/>
    </location>
</feature>
<gene>
    <name evidence="2" type="ORF">KK060_10370</name>
</gene>
<proteinExistence type="predicted"/>